<name>A0A376DYE8_CHRCU</name>
<dbReference type="Proteomes" id="UP000255224">
    <property type="component" value="Unassembled WGS sequence"/>
</dbReference>
<evidence type="ECO:0000313" key="1">
    <source>
        <dbReference type="EMBL" id="STC97935.1"/>
    </source>
</evidence>
<protein>
    <submittedName>
        <fullName evidence="1">Uncharacterized protein</fullName>
    </submittedName>
</protein>
<sequence length="37" mass="4200">MAGKLINSGKLERGSVNVSSLIKEPMLFKLERLRRDL</sequence>
<gene>
    <name evidence="1" type="ORF">NCTC13533_02527</name>
</gene>
<evidence type="ECO:0000313" key="2">
    <source>
        <dbReference type="Proteomes" id="UP000255224"/>
    </source>
</evidence>
<accession>A0A376DYE8</accession>
<dbReference type="AlphaFoldDB" id="A0A376DYE8"/>
<proteinExistence type="predicted"/>
<dbReference type="EMBL" id="UFVQ01000003">
    <property type="protein sequence ID" value="STC97935.1"/>
    <property type="molecule type" value="Genomic_DNA"/>
</dbReference>
<reference evidence="1 2" key="1">
    <citation type="submission" date="2018-06" db="EMBL/GenBank/DDBJ databases">
        <authorList>
            <consortium name="Pathogen Informatics"/>
            <person name="Doyle S."/>
        </authorList>
    </citation>
    <scope>NUCLEOTIDE SEQUENCE [LARGE SCALE GENOMIC DNA]</scope>
    <source>
        <strain evidence="1 2">NCTC13533</strain>
    </source>
</reference>
<organism evidence="1 2">
    <name type="scientific">Chryseobacterium carnipullorum</name>
    <dbReference type="NCBI Taxonomy" id="1124835"/>
    <lineage>
        <taxon>Bacteria</taxon>
        <taxon>Pseudomonadati</taxon>
        <taxon>Bacteroidota</taxon>
        <taxon>Flavobacteriia</taxon>
        <taxon>Flavobacteriales</taxon>
        <taxon>Weeksellaceae</taxon>
        <taxon>Chryseobacterium group</taxon>
        <taxon>Chryseobacterium</taxon>
    </lineage>
</organism>